<dbReference type="RefSeq" id="WP_182484325.1">
    <property type="nucleotide sequence ID" value="NZ_JACGWU010000002.1"/>
</dbReference>
<keyword evidence="2" id="KW-1185">Reference proteome</keyword>
<name>A0A7W3JTH3_9MICO</name>
<evidence type="ECO:0000313" key="1">
    <source>
        <dbReference type="EMBL" id="MBA8828875.1"/>
    </source>
</evidence>
<organism evidence="1 2">
    <name type="scientific">Alpinimonas psychrophila</name>
    <dbReference type="NCBI Taxonomy" id="748908"/>
    <lineage>
        <taxon>Bacteria</taxon>
        <taxon>Bacillati</taxon>
        <taxon>Actinomycetota</taxon>
        <taxon>Actinomycetes</taxon>
        <taxon>Micrococcales</taxon>
        <taxon>Microbacteriaceae</taxon>
        <taxon>Alpinimonas</taxon>
    </lineage>
</organism>
<proteinExistence type="predicted"/>
<sequence length="98" mass="11005">MARHNRPRRRDGEHEPLDFDRLSSGLRRTEVRGGHEWTVQSISALQATKSYLCPGCGLHVSSGVAHVVAWRADGILGDEADLAARRHWHDHCWKIGTS</sequence>
<gene>
    <name evidence="1" type="ORF">FB555_000973</name>
</gene>
<dbReference type="EMBL" id="JACGWU010000002">
    <property type="protein sequence ID" value="MBA8828875.1"/>
    <property type="molecule type" value="Genomic_DNA"/>
</dbReference>
<accession>A0A7W3JTH3</accession>
<evidence type="ECO:0008006" key="3">
    <source>
        <dbReference type="Google" id="ProtNLM"/>
    </source>
</evidence>
<dbReference type="Proteomes" id="UP000524237">
    <property type="component" value="Unassembled WGS sequence"/>
</dbReference>
<dbReference type="AlphaFoldDB" id="A0A7W3JTH3"/>
<reference evidence="1 2" key="1">
    <citation type="submission" date="2020-07" db="EMBL/GenBank/DDBJ databases">
        <title>Sequencing the genomes of 1000 actinobacteria strains.</title>
        <authorList>
            <person name="Klenk H.-P."/>
        </authorList>
    </citation>
    <scope>NUCLEOTIDE SEQUENCE [LARGE SCALE GENOMIC DNA]</scope>
    <source>
        <strain evidence="1 2">DSM 23737</strain>
    </source>
</reference>
<comment type="caution">
    <text evidence="1">The sequence shown here is derived from an EMBL/GenBank/DDBJ whole genome shotgun (WGS) entry which is preliminary data.</text>
</comment>
<evidence type="ECO:0000313" key="2">
    <source>
        <dbReference type="Proteomes" id="UP000524237"/>
    </source>
</evidence>
<protein>
    <recommendedName>
        <fullName evidence="3">ATP/GTP-binding protein</fullName>
    </recommendedName>
</protein>